<accession>R7TWR2</accession>
<gene>
    <name evidence="2" type="ORF">CAPTEDRAFT_208686</name>
</gene>
<dbReference type="EnsemblMetazoa" id="CapteT208686">
    <property type="protein sequence ID" value="CapteP208686"/>
    <property type="gene ID" value="CapteG208686"/>
</dbReference>
<evidence type="ECO:0000313" key="2">
    <source>
        <dbReference type="EMBL" id="ELT95410.1"/>
    </source>
</evidence>
<dbReference type="HOGENOM" id="CLU_1284383_0_0_1"/>
<evidence type="ECO:0000256" key="1">
    <source>
        <dbReference type="SAM" id="SignalP"/>
    </source>
</evidence>
<protein>
    <recommendedName>
        <fullName evidence="5">Secreted protein</fullName>
    </recommendedName>
</protein>
<name>R7TWR2_CAPTE</name>
<keyword evidence="4" id="KW-1185">Reference proteome</keyword>
<reference evidence="4" key="1">
    <citation type="submission" date="2012-12" db="EMBL/GenBank/DDBJ databases">
        <authorList>
            <person name="Hellsten U."/>
            <person name="Grimwood J."/>
            <person name="Chapman J.A."/>
            <person name="Shapiro H."/>
            <person name="Aerts A."/>
            <person name="Otillar R.P."/>
            <person name="Terry A.Y."/>
            <person name="Boore J.L."/>
            <person name="Simakov O."/>
            <person name="Marletaz F."/>
            <person name="Cho S.-J."/>
            <person name="Edsinger-Gonzales E."/>
            <person name="Havlak P."/>
            <person name="Kuo D.-H."/>
            <person name="Larsson T."/>
            <person name="Lv J."/>
            <person name="Arendt D."/>
            <person name="Savage R."/>
            <person name="Osoegawa K."/>
            <person name="de Jong P."/>
            <person name="Lindberg D.R."/>
            <person name="Seaver E.C."/>
            <person name="Weisblat D.A."/>
            <person name="Putnam N.H."/>
            <person name="Grigoriev I.V."/>
            <person name="Rokhsar D.S."/>
        </authorList>
    </citation>
    <scope>NUCLEOTIDE SEQUENCE</scope>
    <source>
        <strain evidence="4">I ESC-2004</strain>
    </source>
</reference>
<evidence type="ECO:0000313" key="3">
    <source>
        <dbReference type="EnsemblMetazoa" id="CapteP208686"/>
    </source>
</evidence>
<feature type="chain" id="PRO_5008787426" description="Secreted protein" evidence="1">
    <location>
        <begin position="23"/>
        <end position="215"/>
    </location>
</feature>
<evidence type="ECO:0008006" key="5">
    <source>
        <dbReference type="Google" id="ProtNLM"/>
    </source>
</evidence>
<evidence type="ECO:0000313" key="4">
    <source>
        <dbReference type="Proteomes" id="UP000014760"/>
    </source>
</evidence>
<reference evidence="3" key="3">
    <citation type="submission" date="2015-06" db="UniProtKB">
        <authorList>
            <consortium name="EnsemblMetazoa"/>
        </authorList>
    </citation>
    <scope>IDENTIFICATION</scope>
</reference>
<dbReference type="Proteomes" id="UP000014760">
    <property type="component" value="Unassembled WGS sequence"/>
</dbReference>
<organism evidence="2">
    <name type="scientific">Capitella teleta</name>
    <name type="common">Polychaete worm</name>
    <dbReference type="NCBI Taxonomy" id="283909"/>
    <lineage>
        <taxon>Eukaryota</taxon>
        <taxon>Metazoa</taxon>
        <taxon>Spiralia</taxon>
        <taxon>Lophotrochozoa</taxon>
        <taxon>Annelida</taxon>
        <taxon>Polychaeta</taxon>
        <taxon>Sedentaria</taxon>
        <taxon>Scolecida</taxon>
        <taxon>Capitellidae</taxon>
        <taxon>Capitella</taxon>
    </lineage>
</organism>
<reference evidence="2 4" key="2">
    <citation type="journal article" date="2013" name="Nature">
        <title>Insights into bilaterian evolution from three spiralian genomes.</title>
        <authorList>
            <person name="Simakov O."/>
            <person name="Marletaz F."/>
            <person name="Cho S.J."/>
            <person name="Edsinger-Gonzales E."/>
            <person name="Havlak P."/>
            <person name="Hellsten U."/>
            <person name="Kuo D.H."/>
            <person name="Larsson T."/>
            <person name="Lv J."/>
            <person name="Arendt D."/>
            <person name="Savage R."/>
            <person name="Osoegawa K."/>
            <person name="de Jong P."/>
            <person name="Grimwood J."/>
            <person name="Chapman J.A."/>
            <person name="Shapiro H."/>
            <person name="Aerts A."/>
            <person name="Otillar R.P."/>
            <person name="Terry A.Y."/>
            <person name="Boore J.L."/>
            <person name="Grigoriev I.V."/>
            <person name="Lindberg D.R."/>
            <person name="Seaver E.C."/>
            <person name="Weisblat D.A."/>
            <person name="Putnam N.H."/>
            <person name="Rokhsar D.S."/>
        </authorList>
    </citation>
    <scope>NUCLEOTIDE SEQUENCE</scope>
    <source>
        <strain evidence="2 4">I ESC-2004</strain>
    </source>
</reference>
<keyword evidence="1" id="KW-0732">Signal</keyword>
<dbReference type="EMBL" id="KB309137">
    <property type="protein sequence ID" value="ELT95410.1"/>
    <property type="molecule type" value="Genomic_DNA"/>
</dbReference>
<proteinExistence type="predicted"/>
<feature type="signal peptide" evidence="1">
    <location>
        <begin position="1"/>
        <end position="22"/>
    </location>
</feature>
<dbReference type="EMBL" id="AMQN01002405">
    <property type="status" value="NOT_ANNOTATED_CDS"/>
    <property type="molecule type" value="Genomic_DNA"/>
</dbReference>
<dbReference type="AlphaFoldDB" id="R7TWR2"/>
<sequence>MLSYLDLPALLLLLLLLRVVKMRERRIGVTTDDHRKDCCVACCCYGVLTGHWIMLWPESIPAINITSCLQMHADYQCQAVPHHNVLMKLITQGTLPRTHVHLSNQCELYLKPVPIMSIQRCFHVHVDSFGTKIMRLEQDSRPRTVHDGAPFALRSDQLANAKGTPILSYFRGFIKRPPPCRIHDNAPVINRLANQYPNSHIAPFSNRSHQRGLTD</sequence>